<gene>
    <name evidence="2" type="ORF">NEOLEDRAFT_1134272</name>
</gene>
<accession>A0A165SES2</accession>
<name>A0A165SES2_9AGAM</name>
<organism evidence="2 3">
    <name type="scientific">Neolentinus lepideus HHB14362 ss-1</name>
    <dbReference type="NCBI Taxonomy" id="1314782"/>
    <lineage>
        <taxon>Eukaryota</taxon>
        <taxon>Fungi</taxon>
        <taxon>Dikarya</taxon>
        <taxon>Basidiomycota</taxon>
        <taxon>Agaricomycotina</taxon>
        <taxon>Agaricomycetes</taxon>
        <taxon>Gloeophyllales</taxon>
        <taxon>Gloeophyllaceae</taxon>
        <taxon>Neolentinus</taxon>
    </lineage>
</organism>
<dbReference type="AlphaFoldDB" id="A0A165SES2"/>
<keyword evidence="1" id="KW-1133">Transmembrane helix</keyword>
<keyword evidence="1" id="KW-0812">Transmembrane</keyword>
<reference evidence="2 3" key="1">
    <citation type="journal article" date="2016" name="Mol. Biol. Evol.">
        <title>Comparative Genomics of Early-Diverging Mushroom-Forming Fungi Provides Insights into the Origins of Lignocellulose Decay Capabilities.</title>
        <authorList>
            <person name="Nagy L.G."/>
            <person name="Riley R."/>
            <person name="Tritt A."/>
            <person name="Adam C."/>
            <person name="Daum C."/>
            <person name="Floudas D."/>
            <person name="Sun H."/>
            <person name="Yadav J.S."/>
            <person name="Pangilinan J."/>
            <person name="Larsson K.H."/>
            <person name="Matsuura K."/>
            <person name="Barry K."/>
            <person name="Labutti K."/>
            <person name="Kuo R."/>
            <person name="Ohm R.A."/>
            <person name="Bhattacharya S.S."/>
            <person name="Shirouzu T."/>
            <person name="Yoshinaga Y."/>
            <person name="Martin F.M."/>
            <person name="Grigoriev I.V."/>
            <person name="Hibbett D.S."/>
        </authorList>
    </citation>
    <scope>NUCLEOTIDE SEQUENCE [LARGE SCALE GENOMIC DNA]</scope>
    <source>
        <strain evidence="2 3">HHB14362 ss-1</strain>
    </source>
</reference>
<protein>
    <submittedName>
        <fullName evidence="2">Uncharacterized protein</fullName>
    </submittedName>
</protein>
<proteinExistence type="predicted"/>
<feature type="transmembrane region" description="Helical" evidence="1">
    <location>
        <begin position="25"/>
        <end position="45"/>
    </location>
</feature>
<evidence type="ECO:0000256" key="1">
    <source>
        <dbReference type="SAM" id="Phobius"/>
    </source>
</evidence>
<dbReference type="InParanoid" id="A0A165SES2"/>
<keyword evidence="3" id="KW-1185">Reference proteome</keyword>
<keyword evidence="1" id="KW-0472">Membrane</keyword>
<sequence length="52" mass="5653">MPVSKDHQDNMGNGTLIGWLSMSEAIYHSIVISVGTIIAMLRICLDGLHLSL</sequence>
<dbReference type="EMBL" id="KV425574">
    <property type="protein sequence ID" value="KZT25050.1"/>
    <property type="molecule type" value="Genomic_DNA"/>
</dbReference>
<dbReference type="Proteomes" id="UP000076761">
    <property type="component" value="Unassembled WGS sequence"/>
</dbReference>
<evidence type="ECO:0000313" key="3">
    <source>
        <dbReference type="Proteomes" id="UP000076761"/>
    </source>
</evidence>
<evidence type="ECO:0000313" key="2">
    <source>
        <dbReference type="EMBL" id="KZT25050.1"/>
    </source>
</evidence>